<sequence length="457" mass="49846">MTLHCHKLGAGLPPILRSETADLLALEGALLLDWVARHGSPLNLIWPDALRENLAALREVLIERGVEHAIYYGAKVNKSPGLVQAALDAGAGVDISSLYELRDARRLGADGASLVATGPAKTKAFHEELVACNALISVDSPEELEDLIGCLPAETGTRPILLRLQPASQEKSRFGMKAEAIVRCLTRIAGESRLRFDGLHFHLGGYRWEDRVAALKEAAGLIAEARSMGFSPGMIDIGGGLPIQYVDQEQYRAHLATQAPEDYRTGKVPGSFYPYGGALSSVDWLRRFLQAEISEGQTVANYLTSEGLILAMEPGRALADQAAITAFRITRVKALRDEAHVIFVEGSSFSACETWFASEFLVDPILIPARRSPAASNPIRAYLAGHSCLDDDVLSNRWLTFPVAPQAGDLLVFANTAGYQMDLLENEFHRHPIPARLRVLRDAEGRLMLAHDTIEEV</sequence>
<feature type="active site" description="Proton donor" evidence="3">
    <location>
        <position position="388"/>
    </location>
</feature>
<dbReference type="PANTHER" id="PTHR43727:SF2">
    <property type="entry name" value="GROUP IV DECARBOXYLASE"/>
    <property type="match status" value="1"/>
</dbReference>
<keyword evidence="2 3" id="KW-0663">Pyridoxal phosphate</keyword>
<dbReference type="Pfam" id="PF02784">
    <property type="entry name" value="Orn_Arg_deC_N"/>
    <property type="match status" value="1"/>
</dbReference>
<feature type="modified residue" description="N6-(pyridoxal phosphate)lysine" evidence="3">
    <location>
        <position position="75"/>
    </location>
</feature>
<dbReference type="Gene3D" id="2.40.37.10">
    <property type="entry name" value="Lyase, Ornithine Decarboxylase, Chain A, domain 1"/>
    <property type="match status" value="1"/>
</dbReference>
<protein>
    <submittedName>
        <fullName evidence="5">Decarboxylase</fullName>
    </submittedName>
</protein>
<dbReference type="STRING" id="1494590.ATN84_22260"/>
<evidence type="ECO:0000259" key="4">
    <source>
        <dbReference type="Pfam" id="PF02784"/>
    </source>
</evidence>
<dbReference type="PRINTS" id="PR01179">
    <property type="entry name" value="ODADCRBXLASE"/>
</dbReference>
<proteinExistence type="predicted"/>
<evidence type="ECO:0000256" key="2">
    <source>
        <dbReference type="ARBA" id="ARBA00022898"/>
    </source>
</evidence>
<dbReference type="InterPro" id="IPR042152">
    <property type="entry name" value="Y4yA-like"/>
</dbReference>
<evidence type="ECO:0000313" key="5">
    <source>
        <dbReference type="EMBL" id="KXF74940.1"/>
    </source>
</evidence>
<dbReference type="OrthoDB" id="9802241at2"/>
<dbReference type="SUPFAM" id="SSF51419">
    <property type="entry name" value="PLP-binding barrel"/>
    <property type="match status" value="1"/>
</dbReference>
<dbReference type="Proteomes" id="UP000070107">
    <property type="component" value="Unassembled WGS sequence"/>
</dbReference>
<dbReference type="Gene3D" id="3.20.20.10">
    <property type="entry name" value="Alanine racemase"/>
    <property type="match status" value="1"/>
</dbReference>
<dbReference type="EMBL" id="LNTU01000040">
    <property type="protein sequence ID" value="KXF74940.1"/>
    <property type="molecule type" value="Genomic_DNA"/>
</dbReference>
<comment type="caution">
    <text evidence="5">The sequence shown here is derived from an EMBL/GenBank/DDBJ whole genome shotgun (WGS) entry which is preliminary data.</text>
</comment>
<evidence type="ECO:0000256" key="3">
    <source>
        <dbReference type="PIRSR" id="PIRSR600183-50"/>
    </source>
</evidence>
<accession>A0A135HP44</accession>
<dbReference type="SUPFAM" id="SSF50621">
    <property type="entry name" value="Alanine racemase C-terminal domain-like"/>
    <property type="match status" value="1"/>
</dbReference>
<dbReference type="PANTHER" id="PTHR43727">
    <property type="entry name" value="DIAMINOPIMELATE DECARBOXYLASE"/>
    <property type="match status" value="1"/>
</dbReference>
<dbReference type="InterPro" id="IPR000183">
    <property type="entry name" value="Orn/DAP/Arg_de-COase"/>
</dbReference>
<evidence type="ECO:0000256" key="1">
    <source>
        <dbReference type="ARBA" id="ARBA00001933"/>
    </source>
</evidence>
<keyword evidence="6" id="KW-1185">Reference proteome</keyword>
<dbReference type="RefSeq" id="WP_068885175.1">
    <property type="nucleotide sequence ID" value="NZ_LNTU01000040.1"/>
</dbReference>
<reference evidence="5 6" key="1">
    <citation type="submission" date="2015-11" db="EMBL/GenBank/DDBJ databases">
        <title>Draft genome sequence of Paramesorhizobium deserti A-3-E, a strain highly resistant to diverse beta-lactam antibiotics.</title>
        <authorList>
            <person name="Lv R."/>
            <person name="Yang X."/>
            <person name="Fang N."/>
            <person name="Guo J."/>
            <person name="Luo X."/>
            <person name="Peng F."/>
            <person name="Yang R."/>
            <person name="Cui Y."/>
            <person name="Fang C."/>
            <person name="Song Y."/>
        </authorList>
    </citation>
    <scope>NUCLEOTIDE SEQUENCE [LARGE SCALE GENOMIC DNA]</scope>
    <source>
        <strain evidence="5 6">A-3-E</strain>
    </source>
</reference>
<dbReference type="InterPro" id="IPR029066">
    <property type="entry name" value="PLP-binding_barrel"/>
</dbReference>
<feature type="domain" description="Orn/DAP/Arg decarboxylase 2 N-terminal" evidence="4">
    <location>
        <begin position="54"/>
        <end position="251"/>
    </location>
</feature>
<dbReference type="GO" id="GO:0008836">
    <property type="term" value="F:diaminopimelate decarboxylase activity"/>
    <property type="evidence" value="ECO:0007669"/>
    <property type="project" value="TreeGrafter"/>
</dbReference>
<dbReference type="CDD" id="cd06842">
    <property type="entry name" value="PLPDE_III_Y4yA_like"/>
    <property type="match status" value="1"/>
</dbReference>
<comment type="cofactor">
    <cofactor evidence="1 3">
        <name>pyridoxal 5'-phosphate</name>
        <dbReference type="ChEBI" id="CHEBI:597326"/>
    </cofactor>
</comment>
<dbReference type="InterPro" id="IPR022644">
    <property type="entry name" value="De-COase2_N"/>
</dbReference>
<organism evidence="5 6">
    <name type="scientific">Paramesorhizobium deserti</name>
    <dbReference type="NCBI Taxonomy" id="1494590"/>
    <lineage>
        <taxon>Bacteria</taxon>
        <taxon>Pseudomonadati</taxon>
        <taxon>Pseudomonadota</taxon>
        <taxon>Alphaproteobacteria</taxon>
        <taxon>Hyphomicrobiales</taxon>
        <taxon>Phyllobacteriaceae</taxon>
        <taxon>Paramesorhizobium</taxon>
    </lineage>
</organism>
<dbReference type="PROSITE" id="PS00879">
    <property type="entry name" value="ODR_DC_2_2"/>
    <property type="match status" value="1"/>
</dbReference>
<gene>
    <name evidence="5" type="ORF">ATN84_22260</name>
</gene>
<evidence type="ECO:0000313" key="6">
    <source>
        <dbReference type="Proteomes" id="UP000070107"/>
    </source>
</evidence>
<dbReference type="GO" id="GO:0009089">
    <property type="term" value="P:lysine biosynthetic process via diaminopimelate"/>
    <property type="evidence" value="ECO:0007669"/>
    <property type="project" value="TreeGrafter"/>
</dbReference>
<dbReference type="InterPro" id="IPR022657">
    <property type="entry name" value="De-COase2_CS"/>
</dbReference>
<dbReference type="AlphaFoldDB" id="A0A135HP44"/>
<name>A0A135HP44_9HYPH</name>
<dbReference type="InterPro" id="IPR009006">
    <property type="entry name" value="Ala_racemase/Decarboxylase_C"/>
</dbReference>